<evidence type="ECO:0000256" key="4">
    <source>
        <dbReference type="ARBA" id="ARBA00022807"/>
    </source>
</evidence>
<evidence type="ECO:0000256" key="6">
    <source>
        <dbReference type="SAM" id="MobiDB-lite"/>
    </source>
</evidence>
<dbReference type="RefSeq" id="WP_016325460.1">
    <property type="nucleotide sequence ID" value="NZ_CM001889.1"/>
</dbReference>
<evidence type="ECO:0000256" key="1">
    <source>
        <dbReference type="ARBA" id="ARBA00007074"/>
    </source>
</evidence>
<proteinExistence type="inferred from homology"/>
<keyword evidence="5" id="KW-0175">Coiled coil</keyword>
<dbReference type="PANTHER" id="PTHR47359">
    <property type="entry name" value="PEPTIDOGLYCAN DL-ENDOPEPTIDASE CWLO"/>
    <property type="match status" value="1"/>
</dbReference>
<evidence type="ECO:0000256" key="2">
    <source>
        <dbReference type="ARBA" id="ARBA00022670"/>
    </source>
</evidence>
<feature type="signal peptide" evidence="7">
    <location>
        <begin position="1"/>
        <end position="34"/>
    </location>
</feature>
<organism evidence="9 10">
    <name type="scientific">Streptomyces lividans 1326</name>
    <dbReference type="NCBI Taxonomy" id="1200984"/>
    <lineage>
        <taxon>Bacteria</taxon>
        <taxon>Bacillati</taxon>
        <taxon>Actinomycetota</taxon>
        <taxon>Actinomycetes</taxon>
        <taxon>Kitasatosporales</taxon>
        <taxon>Streptomycetaceae</taxon>
        <taxon>Streptomyces</taxon>
    </lineage>
</organism>
<dbReference type="EMBL" id="CM001889">
    <property type="protein sequence ID" value="EOY45763.1"/>
    <property type="molecule type" value="Genomic_DNA"/>
</dbReference>
<sequence>MGTHRRPKPPGRSRLAVLAAAAGTVSLLPTQSQAAPEPSIDEVRQQVEELYEEAEAPTEEYNAILVKRDKLQEEAERAQEQVARQQQEINELRDQMGPLAAAQYREGGLDPSVQLFLSSAPDDYLDKATRVDRLSSRQVSMLSSLEAKQRKLAQTRTEAVKKLSEAEKARKQLGGKKEEIQGKLREARKLLNSLTAEQRAELKAKEAKADKAAGNSDSPATYNGPASGRARAAIAFAYAQLGKPYEWGSTGPNSYDCSGLTGSAWRAAGVSLPRTVIQQYSAGRKVAKSDLQPGDIIYWYNNNQHNGLYIGNGKAIHAPRTGKNVEITPLDSMPFFAASRP</sequence>
<feature type="coiled-coil region" evidence="5">
    <location>
        <begin position="152"/>
        <end position="197"/>
    </location>
</feature>
<evidence type="ECO:0000256" key="7">
    <source>
        <dbReference type="SAM" id="SignalP"/>
    </source>
</evidence>
<reference evidence="10" key="1">
    <citation type="journal article" date="2013" name="Genome Biol. Evol.">
        <title>The genome sequence of Streptomyces lividans 66 reveals a novel tRNA-dependent peptide biosynthetic system within a metal-related genomic island.</title>
        <authorList>
            <person name="Cruz-Morales P."/>
            <person name="Vijgenboom E."/>
            <person name="Iruegas-Bocardo F."/>
            <person name="Girard G."/>
            <person name="Yanez-Guerra L.A."/>
            <person name="Ramos-Aboites H.E."/>
            <person name="Pernodet J.L."/>
            <person name="Anne J."/>
            <person name="van Wezel G.P."/>
            <person name="Barona-Gomez F."/>
        </authorList>
    </citation>
    <scope>NUCLEOTIDE SEQUENCE [LARGE SCALE GENOMIC DNA]</scope>
    <source>
        <strain evidence="10">1326</strain>
    </source>
</reference>
<keyword evidence="4" id="KW-0788">Thiol protease</keyword>
<dbReference type="PROSITE" id="PS51935">
    <property type="entry name" value="NLPC_P60"/>
    <property type="match status" value="1"/>
</dbReference>
<dbReference type="InterPro" id="IPR051794">
    <property type="entry name" value="PG_Endopeptidase_C40"/>
</dbReference>
<keyword evidence="7" id="KW-0732">Signal</keyword>
<dbReference type="InterPro" id="IPR000064">
    <property type="entry name" value="NLP_P60_dom"/>
</dbReference>
<evidence type="ECO:0000313" key="9">
    <source>
        <dbReference type="EMBL" id="EOY45763.1"/>
    </source>
</evidence>
<evidence type="ECO:0000313" key="10">
    <source>
        <dbReference type="Proteomes" id="UP000014062"/>
    </source>
</evidence>
<comment type="similarity">
    <text evidence="1">Belongs to the peptidase C40 family.</text>
</comment>
<dbReference type="AlphaFoldDB" id="A0A7U9H8W2"/>
<evidence type="ECO:0000259" key="8">
    <source>
        <dbReference type="PROSITE" id="PS51935"/>
    </source>
</evidence>
<dbReference type="Gene3D" id="3.90.1720.10">
    <property type="entry name" value="endopeptidase domain like (from Nostoc punctiforme)"/>
    <property type="match status" value="1"/>
</dbReference>
<keyword evidence="3" id="KW-0378">Hydrolase</keyword>
<evidence type="ECO:0000256" key="3">
    <source>
        <dbReference type="ARBA" id="ARBA00022801"/>
    </source>
</evidence>
<dbReference type="Pfam" id="PF00877">
    <property type="entry name" value="NLPC_P60"/>
    <property type="match status" value="1"/>
</dbReference>
<dbReference type="GO" id="GO:0008234">
    <property type="term" value="F:cysteine-type peptidase activity"/>
    <property type="evidence" value="ECO:0007669"/>
    <property type="project" value="UniProtKB-KW"/>
</dbReference>
<protein>
    <submittedName>
        <fullName evidence="9">Putative secreted protein</fullName>
    </submittedName>
</protein>
<dbReference type="Proteomes" id="UP000014062">
    <property type="component" value="Chromosome"/>
</dbReference>
<name>A0A7U9H8W2_STRLI</name>
<feature type="region of interest" description="Disordered" evidence="6">
    <location>
        <begin position="202"/>
        <end position="225"/>
    </location>
</feature>
<dbReference type="InterPro" id="IPR038765">
    <property type="entry name" value="Papain-like_cys_pep_sf"/>
</dbReference>
<evidence type="ECO:0000256" key="5">
    <source>
        <dbReference type="SAM" id="Coils"/>
    </source>
</evidence>
<keyword evidence="2" id="KW-0645">Protease</keyword>
<dbReference type="PANTHER" id="PTHR47359:SF3">
    <property type="entry name" value="NLP_P60 DOMAIN-CONTAINING PROTEIN-RELATED"/>
    <property type="match status" value="1"/>
</dbReference>
<dbReference type="SUPFAM" id="SSF54001">
    <property type="entry name" value="Cysteine proteinases"/>
    <property type="match status" value="1"/>
</dbReference>
<dbReference type="GO" id="GO:0006508">
    <property type="term" value="P:proteolysis"/>
    <property type="evidence" value="ECO:0007669"/>
    <property type="project" value="UniProtKB-KW"/>
</dbReference>
<feature type="chain" id="PRO_5030689363" evidence="7">
    <location>
        <begin position="35"/>
        <end position="341"/>
    </location>
</feature>
<feature type="coiled-coil region" evidence="5">
    <location>
        <begin position="40"/>
        <end position="95"/>
    </location>
</feature>
<dbReference type="Gene3D" id="6.10.250.3150">
    <property type="match status" value="1"/>
</dbReference>
<feature type="compositionally biased region" description="Basic and acidic residues" evidence="6">
    <location>
        <begin position="202"/>
        <end position="211"/>
    </location>
</feature>
<feature type="domain" description="NlpC/P60" evidence="8">
    <location>
        <begin position="227"/>
        <end position="341"/>
    </location>
</feature>
<gene>
    <name evidence="9" type="ORF">SLI_1046</name>
</gene>
<accession>A0A7U9H8W2</accession>